<evidence type="ECO:0000256" key="6">
    <source>
        <dbReference type="ARBA" id="ARBA00022833"/>
    </source>
</evidence>
<proteinExistence type="predicted"/>
<dbReference type="RefSeq" id="WP_272749616.1">
    <property type="nucleotide sequence ID" value="NZ_JAQQKX010000020.1"/>
</dbReference>
<keyword evidence="1" id="KW-0031">Aminopeptidase</keyword>
<dbReference type="SUPFAM" id="SSF53187">
    <property type="entry name" value="Zn-dependent exopeptidases"/>
    <property type="match status" value="1"/>
</dbReference>
<evidence type="ECO:0000313" key="9">
    <source>
        <dbReference type="EMBL" id="MDC7685108.1"/>
    </source>
</evidence>
<feature type="chain" id="PRO_5046075863" evidence="7">
    <location>
        <begin position="23"/>
        <end position="551"/>
    </location>
</feature>
<name>A0ABT5HYH4_9CAUL</name>
<dbReference type="Gene3D" id="3.50.30.30">
    <property type="match status" value="1"/>
</dbReference>
<evidence type="ECO:0000256" key="1">
    <source>
        <dbReference type="ARBA" id="ARBA00022438"/>
    </source>
</evidence>
<gene>
    <name evidence="9" type="ORF">PQU92_17625</name>
</gene>
<dbReference type="CDD" id="cd05660">
    <property type="entry name" value="M28_like_PA"/>
    <property type="match status" value="1"/>
</dbReference>
<keyword evidence="6" id="KW-0862">Zinc</keyword>
<dbReference type="PANTHER" id="PTHR12147">
    <property type="entry name" value="METALLOPEPTIDASE M28 FAMILY MEMBER"/>
    <property type="match status" value="1"/>
</dbReference>
<dbReference type="EMBL" id="JAQQKX010000020">
    <property type="protein sequence ID" value="MDC7685108.1"/>
    <property type="molecule type" value="Genomic_DNA"/>
</dbReference>
<evidence type="ECO:0000256" key="3">
    <source>
        <dbReference type="ARBA" id="ARBA00022723"/>
    </source>
</evidence>
<accession>A0ABT5HYH4</accession>
<dbReference type="Pfam" id="PF04389">
    <property type="entry name" value="Peptidase_M28"/>
    <property type="match status" value="1"/>
</dbReference>
<dbReference type="Gene3D" id="3.40.630.10">
    <property type="entry name" value="Zn peptidases"/>
    <property type="match status" value="1"/>
</dbReference>
<keyword evidence="3" id="KW-0479">Metal-binding</keyword>
<evidence type="ECO:0000256" key="7">
    <source>
        <dbReference type="SAM" id="SignalP"/>
    </source>
</evidence>
<feature type="signal peptide" evidence="7">
    <location>
        <begin position="1"/>
        <end position="22"/>
    </location>
</feature>
<sequence length="551" mass="59470">MSLRLMLTTASALTLLATATVAAPPEISAERISMDVKVLSSDAYEGRGINTRAEAKVIDYLSKSFAEAGFKPGGPNGQWTQEVKLRQFTVSDATLSVSANGKSTPLVQGVDVVTSTRGALGNVSLKDTPLIFAGYGVTATERGWDDFKGVDVKGKIIVVLINDPDFYAPEAKTFGGQSFGGKAMTYYGRWTYKYEEAARHGAAGVLIVHDDAAASYGWTTVKNSWSGPQFDIVRPDPAKQFTALEGWLSADAAKKLFAASGLDLDQLKVAARSKDFKPVPLTATLSGDYKVAASEVVTHNVIARLEGSKYPNETIVYGGHWDHLGIGAPDANGDKIFNGAVDNGTGTASLLELARAFGHRKAPERSIVMIAFTAEESGLLGSEYYASNPVYPLETTVAGINMDALDVYGASKNIVVVGNGQSSLEDDLAIFAKAQNRVLTPDEKPEAGYFFRSDHFPFVKRGVPMLYAKGGKDLVKGGHEAGVAAEAEYRTKRYHQADDEWSADWDLTGLVQDVTLYYQIGAKLANSRVWPQWRATSEFKGARDKSNEKRK</sequence>
<feature type="domain" description="Peptidase M28" evidence="8">
    <location>
        <begin position="300"/>
        <end position="518"/>
    </location>
</feature>
<reference evidence="9 10" key="1">
    <citation type="submission" date="2023-01" db="EMBL/GenBank/DDBJ databases">
        <title>Novel species of the genus Asticcacaulis isolated from rivers.</title>
        <authorList>
            <person name="Lu H."/>
        </authorList>
    </citation>
    <scope>NUCLEOTIDE SEQUENCE [LARGE SCALE GENOMIC DNA]</scope>
    <source>
        <strain evidence="9 10">BYS171W</strain>
    </source>
</reference>
<dbReference type="SUPFAM" id="SSF52025">
    <property type="entry name" value="PA domain"/>
    <property type="match status" value="1"/>
</dbReference>
<comment type="caution">
    <text evidence="9">The sequence shown here is derived from an EMBL/GenBank/DDBJ whole genome shotgun (WGS) entry which is preliminary data.</text>
</comment>
<keyword evidence="5" id="KW-0378">Hydrolase</keyword>
<organism evidence="9 10">
    <name type="scientific">Asticcacaulis aquaticus</name>
    <dbReference type="NCBI Taxonomy" id="2984212"/>
    <lineage>
        <taxon>Bacteria</taxon>
        <taxon>Pseudomonadati</taxon>
        <taxon>Pseudomonadota</taxon>
        <taxon>Alphaproteobacteria</taxon>
        <taxon>Caulobacterales</taxon>
        <taxon>Caulobacteraceae</taxon>
        <taxon>Asticcacaulis</taxon>
    </lineage>
</organism>
<keyword evidence="4 7" id="KW-0732">Signal</keyword>
<evidence type="ECO:0000259" key="8">
    <source>
        <dbReference type="Pfam" id="PF04389"/>
    </source>
</evidence>
<evidence type="ECO:0000256" key="2">
    <source>
        <dbReference type="ARBA" id="ARBA00022670"/>
    </source>
</evidence>
<dbReference type="InterPro" id="IPR007484">
    <property type="entry name" value="Peptidase_M28"/>
</dbReference>
<dbReference type="InterPro" id="IPR045175">
    <property type="entry name" value="M28_fam"/>
</dbReference>
<keyword evidence="10" id="KW-1185">Reference proteome</keyword>
<evidence type="ECO:0000256" key="5">
    <source>
        <dbReference type="ARBA" id="ARBA00022801"/>
    </source>
</evidence>
<dbReference type="InterPro" id="IPR046450">
    <property type="entry name" value="PA_dom_sf"/>
</dbReference>
<dbReference type="Proteomes" id="UP001214854">
    <property type="component" value="Unassembled WGS sequence"/>
</dbReference>
<dbReference type="PANTHER" id="PTHR12147:SF56">
    <property type="entry name" value="AMINOPEPTIDASE YDR415C-RELATED"/>
    <property type="match status" value="1"/>
</dbReference>
<evidence type="ECO:0000256" key="4">
    <source>
        <dbReference type="ARBA" id="ARBA00022729"/>
    </source>
</evidence>
<protein>
    <submittedName>
        <fullName evidence="9">M28 family metallopeptidase</fullName>
    </submittedName>
</protein>
<keyword evidence="2" id="KW-0645">Protease</keyword>
<dbReference type="CDD" id="cd04821">
    <property type="entry name" value="PA_M28_1_2"/>
    <property type="match status" value="1"/>
</dbReference>
<evidence type="ECO:0000313" key="10">
    <source>
        <dbReference type="Proteomes" id="UP001214854"/>
    </source>
</evidence>